<protein>
    <recommendedName>
        <fullName evidence="1">C2 domain-containing protein</fullName>
    </recommendedName>
</protein>
<dbReference type="InterPro" id="IPR011011">
    <property type="entry name" value="Znf_FYVE_PHD"/>
</dbReference>
<dbReference type="CDD" id="cd08521">
    <property type="entry name" value="C2A_SLP"/>
    <property type="match status" value="1"/>
</dbReference>
<evidence type="ECO:0000313" key="2">
    <source>
        <dbReference type="Ensembl" id="ENSGMOP00000036265.1"/>
    </source>
</evidence>
<organism evidence="2 3">
    <name type="scientific">Gadus morhua</name>
    <name type="common">Atlantic cod</name>
    <dbReference type="NCBI Taxonomy" id="8049"/>
    <lineage>
        <taxon>Eukaryota</taxon>
        <taxon>Metazoa</taxon>
        <taxon>Chordata</taxon>
        <taxon>Craniata</taxon>
        <taxon>Vertebrata</taxon>
        <taxon>Euteleostomi</taxon>
        <taxon>Actinopterygii</taxon>
        <taxon>Neopterygii</taxon>
        <taxon>Teleostei</taxon>
        <taxon>Neoteleostei</taxon>
        <taxon>Acanthomorphata</taxon>
        <taxon>Zeiogadaria</taxon>
        <taxon>Gadariae</taxon>
        <taxon>Gadiformes</taxon>
        <taxon>Gadoidei</taxon>
        <taxon>Gadidae</taxon>
        <taxon>Gadus</taxon>
    </lineage>
</organism>
<name>A0A8C5ASH7_GADMO</name>
<dbReference type="InterPro" id="IPR000008">
    <property type="entry name" value="C2_dom"/>
</dbReference>
<dbReference type="GO" id="GO:0005886">
    <property type="term" value="C:plasma membrane"/>
    <property type="evidence" value="ECO:0007669"/>
    <property type="project" value="TreeGrafter"/>
</dbReference>
<evidence type="ECO:0000313" key="3">
    <source>
        <dbReference type="Proteomes" id="UP000694546"/>
    </source>
</evidence>
<dbReference type="SMART" id="SM00239">
    <property type="entry name" value="C2"/>
    <property type="match status" value="2"/>
</dbReference>
<reference evidence="2" key="2">
    <citation type="submission" date="2025-09" db="UniProtKB">
        <authorList>
            <consortium name="Ensembl"/>
        </authorList>
    </citation>
    <scope>IDENTIFICATION</scope>
</reference>
<dbReference type="Proteomes" id="UP000694546">
    <property type="component" value="Chromosome 21"/>
</dbReference>
<dbReference type="PROSITE" id="PS50004">
    <property type="entry name" value="C2"/>
    <property type="match status" value="1"/>
</dbReference>
<keyword evidence="3" id="KW-1185">Reference proteome</keyword>
<reference evidence="2" key="1">
    <citation type="submission" date="2025-08" db="UniProtKB">
        <authorList>
            <consortium name="Ensembl"/>
        </authorList>
    </citation>
    <scope>IDENTIFICATION</scope>
</reference>
<dbReference type="InterPro" id="IPR013083">
    <property type="entry name" value="Znf_RING/FYVE/PHD"/>
</dbReference>
<dbReference type="GO" id="GO:0042043">
    <property type="term" value="F:neurexin family protein binding"/>
    <property type="evidence" value="ECO:0007669"/>
    <property type="project" value="TreeGrafter"/>
</dbReference>
<sequence length="480" mass="54056">MHNKIQYKRHIFKKTLFFCRPRRRMKQELQEIRRRGAKSLSRQYSERTCARCQRPLGKFWNSGDVCCGCSHRICSRCRVGGTTSSHWVTAPMPEDIRVRSGEWFLEETAKKFPITTGRYRTLLPPVGWRDSARPTDRSVVDCYVGLCSFVCSPLCDDPCCCCCVSRCQGSTSSIVSVDCGASGSSRSVTGALELALAYHNTTSCLQVTVRGCQNVSYGNAKKKKCNPYVKIYLETDKAQASKRKTSVKRNTTDPVYNEVLQYQIERHLLSACTLRASVWHSGSLKRKVFLGETLVPLKAWSSEEMTVAWYPLCSKVRTKHPPTSPFKWFGHLKTRSFMVTDWSIRYGVDIGSQGYHRLTVLIKGVKNLPIKANTSQNMDVKGCLTLSRGRKVLSSNLRNGACSDSAQLLFDGLSRSELADCVLVLDVWDHTHLSLTDRPLGGARLDANKTGLPWQTVLQATNKWHDFSLPLVTNVSSRRT</sequence>
<dbReference type="InterPro" id="IPR041282">
    <property type="entry name" value="FYVE_2"/>
</dbReference>
<feature type="domain" description="C2" evidence="1">
    <location>
        <begin position="188"/>
        <end position="310"/>
    </location>
</feature>
<proteinExistence type="predicted"/>
<dbReference type="GeneTree" id="ENSGT00940000167198"/>
<dbReference type="OMA" id="HRICKCC"/>
<evidence type="ECO:0000259" key="1">
    <source>
        <dbReference type="PROSITE" id="PS50004"/>
    </source>
</evidence>
<dbReference type="GO" id="GO:0070382">
    <property type="term" value="C:exocytic vesicle"/>
    <property type="evidence" value="ECO:0007669"/>
    <property type="project" value="TreeGrafter"/>
</dbReference>
<dbReference type="GO" id="GO:0006887">
    <property type="term" value="P:exocytosis"/>
    <property type="evidence" value="ECO:0007669"/>
    <property type="project" value="TreeGrafter"/>
</dbReference>
<dbReference type="PANTHER" id="PTHR45716:SF1">
    <property type="entry name" value="SYNAPTOTAGMIN-LIKE PROTEIN 3"/>
    <property type="match status" value="1"/>
</dbReference>
<dbReference type="SUPFAM" id="SSF57903">
    <property type="entry name" value="FYVE/PHD zinc finger"/>
    <property type="match status" value="1"/>
</dbReference>
<dbReference type="Pfam" id="PF00168">
    <property type="entry name" value="C2"/>
    <property type="match status" value="2"/>
</dbReference>
<dbReference type="Gene3D" id="2.60.40.150">
    <property type="entry name" value="C2 domain"/>
    <property type="match status" value="2"/>
</dbReference>
<dbReference type="Ensembl" id="ENSGMOT00000066991.1">
    <property type="protein sequence ID" value="ENSGMOP00000036265.1"/>
    <property type="gene ID" value="ENSGMOG00000001683.2"/>
</dbReference>
<dbReference type="Pfam" id="PF02318">
    <property type="entry name" value="FYVE_2"/>
    <property type="match status" value="1"/>
</dbReference>
<dbReference type="SUPFAM" id="SSF49562">
    <property type="entry name" value="C2 domain (Calcium/lipid-binding domain, CaLB)"/>
    <property type="match status" value="2"/>
</dbReference>
<dbReference type="PANTHER" id="PTHR45716">
    <property type="entry name" value="BITESIZE, ISOFORM I"/>
    <property type="match status" value="1"/>
</dbReference>
<dbReference type="InterPro" id="IPR035892">
    <property type="entry name" value="C2_domain_sf"/>
</dbReference>
<accession>A0A8C5ASH7</accession>
<dbReference type="AlphaFoldDB" id="A0A8C5ASH7"/>
<dbReference type="Gene3D" id="3.30.40.10">
    <property type="entry name" value="Zinc/RING finger domain, C3HC4 (zinc finger)"/>
    <property type="match status" value="1"/>
</dbReference>